<feature type="region of interest" description="Disordered" evidence="1">
    <location>
        <begin position="1"/>
        <end position="91"/>
    </location>
</feature>
<organism evidence="2 3">
    <name type="scientific">Penicillium olsonii</name>
    <dbReference type="NCBI Taxonomy" id="99116"/>
    <lineage>
        <taxon>Eukaryota</taxon>
        <taxon>Fungi</taxon>
        <taxon>Dikarya</taxon>
        <taxon>Ascomycota</taxon>
        <taxon>Pezizomycotina</taxon>
        <taxon>Eurotiomycetes</taxon>
        <taxon>Eurotiomycetidae</taxon>
        <taxon>Eurotiales</taxon>
        <taxon>Aspergillaceae</taxon>
        <taxon>Penicillium</taxon>
    </lineage>
</organism>
<accession>A0A9W4HP50</accession>
<feature type="compositionally biased region" description="Basic and acidic residues" evidence="1">
    <location>
        <begin position="825"/>
        <end position="841"/>
    </location>
</feature>
<dbReference type="Pfam" id="PF09692">
    <property type="entry name" value="Arb1"/>
    <property type="match status" value="1"/>
</dbReference>
<dbReference type="InterPro" id="IPR018606">
    <property type="entry name" value="Arb1"/>
</dbReference>
<comment type="caution">
    <text evidence="2">The sequence shown here is derived from an EMBL/GenBank/DDBJ whole genome shotgun (WGS) entry which is preliminary data.</text>
</comment>
<dbReference type="Proteomes" id="UP001153618">
    <property type="component" value="Unassembled WGS sequence"/>
</dbReference>
<feature type="compositionally biased region" description="Basic residues" evidence="1">
    <location>
        <begin position="193"/>
        <end position="204"/>
    </location>
</feature>
<dbReference type="GO" id="GO:0033167">
    <property type="term" value="C:ARC complex"/>
    <property type="evidence" value="ECO:0007669"/>
    <property type="project" value="InterPro"/>
</dbReference>
<name>A0A9W4HP50_PENOL</name>
<proteinExistence type="predicted"/>
<feature type="compositionally biased region" description="Polar residues" evidence="1">
    <location>
        <begin position="127"/>
        <end position="139"/>
    </location>
</feature>
<gene>
    <name evidence="2" type="ORF">POLS_LOCUS4831</name>
</gene>
<dbReference type="EMBL" id="CAJVOS010000024">
    <property type="protein sequence ID" value="CAG8106587.1"/>
    <property type="molecule type" value="Genomic_DNA"/>
</dbReference>
<feature type="compositionally biased region" description="Acidic residues" evidence="1">
    <location>
        <begin position="782"/>
        <end position="803"/>
    </location>
</feature>
<protein>
    <submittedName>
        <fullName evidence="2">Uncharacterized protein</fullName>
    </submittedName>
</protein>
<reference evidence="2" key="1">
    <citation type="submission" date="2021-07" db="EMBL/GenBank/DDBJ databases">
        <authorList>
            <person name="Branca A.L. A."/>
        </authorList>
    </citation>
    <scope>NUCLEOTIDE SEQUENCE</scope>
</reference>
<feature type="region of interest" description="Disordered" evidence="1">
    <location>
        <begin position="183"/>
        <end position="230"/>
    </location>
</feature>
<feature type="region of interest" description="Disordered" evidence="1">
    <location>
        <begin position="113"/>
        <end position="171"/>
    </location>
</feature>
<evidence type="ECO:0000313" key="2">
    <source>
        <dbReference type="EMBL" id="CAG8106587.1"/>
    </source>
</evidence>
<dbReference type="AlphaFoldDB" id="A0A9W4HP50"/>
<keyword evidence="3" id="KW-1185">Reference proteome</keyword>
<feature type="compositionally biased region" description="Acidic residues" evidence="1">
    <location>
        <begin position="812"/>
        <end position="824"/>
    </location>
</feature>
<evidence type="ECO:0000313" key="3">
    <source>
        <dbReference type="Proteomes" id="UP001153618"/>
    </source>
</evidence>
<sequence>MSSPPGPVDPGGQSASSRPDRPCSPVNEVKPTNMMVPDNSFPVSEYPPLIDLGEETQATDEPFPVPDLQSSQQNDPLFAKSDIENPVPLDITDKHGLRDLEIKEMIKESCLLSDTATTSQRSDKISEQTITETPQQGPQIENIKASDNGDDDNMGAVDEAPAQANAPQIGFKHDPEEEAILARMEPDTEAQGTKKKKNKKRPKSQRGAGAPTGFEPWHADAPITPQEFKENKKIYDPSTNSRVRSIKPILGAILANLTCLCSRCDEAIKRFLAKRRLEPERRKVFLKYLQYGGVGVGQNQMQGVSPQELKEMDKEEAMQARCNTRIFPTEKEFPISFNRVATGYLQVPPHESCYFMNHYNPETEEDIKLCTVTMKNFFTYLLYHDVCPEQKEDLEAARETCDRCEKELWLCQQVLHHDGPGHFNRACSMLLGGYYFDIVDDPEAWRHIRYASNDIFTREIARKVVRYAIAINGDDRLTQKFKCLVEYDNVQAKMVEDIDGFEILSIEYPSEEVHAYYRELAPDLLPVGRVRAKEFRDESRGEFDLAPWEKIDWDAGFAPAHKFEFFIEQSVLDLLLPGMKVITNVYETNFGMHFYDEVMTVLPSNYLFIYNDWMIDYKEPKPIDWIGDEGEIARRRAEDMLIEPPERPQREIALRMVRDQLSWDPEHILAQGYSIRDHCKDIINFLESYDYNMDAIKEKLELTDDHIPVKTICVKRPPKNPASIMKLDKDEIAEMELFEEELRSKEIAERESFEKGCLGKIDAERNLFVEELLAKRSAKEELAEEESVADEPVEDFAEEESVEVESVKEESSEYDSSDDDSSDEESVREKPDNECHDVKELVEKERFEKELADKECLERELFEKQQSEKEPVNDDLALGKLVFLQPNAWQDIMD</sequence>
<dbReference type="OrthoDB" id="435402at2759"/>
<feature type="region of interest" description="Disordered" evidence="1">
    <location>
        <begin position="779"/>
        <end position="841"/>
    </location>
</feature>
<dbReference type="GO" id="GO:0031047">
    <property type="term" value="P:regulatory ncRNA-mediated gene silencing"/>
    <property type="evidence" value="ECO:0007669"/>
    <property type="project" value="InterPro"/>
</dbReference>
<evidence type="ECO:0000256" key="1">
    <source>
        <dbReference type="SAM" id="MobiDB-lite"/>
    </source>
</evidence>